<sequence length="257" mass="30208">MENRGLVSIITPAFNSSRFIRETIESILAQTYPYWELLITDDCSTDGTVEIVQQYVDRDLRIKLFRLERNSGAGVCRNRSIQEAQGRFIAFCDSDDCWKPEKLERQLAFMVENGYQLTYTSYDIINEDGENKGKVNCLKRLSYLTLLRDNGIGCLTAIYDTEKLGKVFMPTIRKRQDWCLWLSIIKRTRFAFGLRESLALYRDRKGSISSNKVEMLKHNFRVYHEVEKYNSIASTILLTCYFLPYYFYKKAKQKFNK</sequence>
<feature type="domain" description="Glycosyltransferase 2-like" evidence="2">
    <location>
        <begin position="8"/>
        <end position="137"/>
    </location>
</feature>
<dbReference type="SUPFAM" id="SSF53448">
    <property type="entry name" value="Nucleotide-diphospho-sugar transferases"/>
    <property type="match status" value="1"/>
</dbReference>
<evidence type="ECO:0000313" key="3">
    <source>
        <dbReference type="EMBL" id="HIX75116.1"/>
    </source>
</evidence>
<dbReference type="GO" id="GO:0016758">
    <property type="term" value="F:hexosyltransferase activity"/>
    <property type="evidence" value="ECO:0007669"/>
    <property type="project" value="UniProtKB-ARBA"/>
</dbReference>
<organism evidence="3 4">
    <name type="scientific">Candidatus Parabacteroides intestinipullorum</name>
    <dbReference type="NCBI Taxonomy" id="2838723"/>
    <lineage>
        <taxon>Bacteria</taxon>
        <taxon>Pseudomonadati</taxon>
        <taxon>Bacteroidota</taxon>
        <taxon>Bacteroidia</taxon>
        <taxon>Bacteroidales</taxon>
        <taxon>Tannerellaceae</taxon>
        <taxon>Parabacteroides</taxon>
    </lineage>
</organism>
<dbReference type="PANTHER" id="PTHR22916:SF3">
    <property type="entry name" value="UDP-GLCNAC:BETAGAL BETA-1,3-N-ACETYLGLUCOSAMINYLTRANSFERASE-LIKE PROTEIN 1"/>
    <property type="match status" value="1"/>
</dbReference>
<dbReference type="InterPro" id="IPR001173">
    <property type="entry name" value="Glyco_trans_2-like"/>
</dbReference>
<dbReference type="Pfam" id="PF00535">
    <property type="entry name" value="Glycos_transf_2"/>
    <property type="match status" value="1"/>
</dbReference>
<gene>
    <name evidence="3" type="ORF">H9977_08820</name>
</gene>
<evidence type="ECO:0000259" key="2">
    <source>
        <dbReference type="Pfam" id="PF00535"/>
    </source>
</evidence>
<dbReference type="Gene3D" id="3.90.550.10">
    <property type="entry name" value="Spore Coat Polysaccharide Biosynthesis Protein SpsA, Chain A"/>
    <property type="match status" value="1"/>
</dbReference>
<evidence type="ECO:0000313" key="4">
    <source>
        <dbReference type="Proteomes" id="UP000886740"/>
    </source>
</evidence>
<reference evidence="3" key="1">
    <citation type="journal article" date="2021" name="PeerJ">
        <title>Extensive microbial diversity within the chicken gut microbiome revealed by metagenomics and culture.</title>
        <authorList>
            <person name="Gilroy R."/>
            <person name="Ravi A."/>
            <person name="Getino M."/>
            <person name="Pursley I."/>
            <person name="Horton D.L."/>
            <person name="Alikhan N.F."/>
            <person name="Baker D."/>
            <person name="Gharbi K."/>
            <person name="Hall N."/>
            <person name="Watson M."/>
            <person name="Adriaenssens E.M."/>
            <person name="Foster-Nyarko E."/>
            <person name="Jarju S."/>
            <person name="Secka A."/>
            <person name="Antonio M."/>
            <person name="Oren A."/>
            <person name="Chaudhuri R.R."/>
            <person name="La Ragione R."/>
            <person name="Hildebrand F."/>
            <person name="Pallen M.J."/>
        </authorList>
    </citation>
    <scope>NUCLEOTIDE SEQUENCE</scope>
    <source>
        <strain evidence="3">ChiGjej6B6-14162</strain>
    </source>
</reference>
<dbReference type="Proteomes" id="UP000886740">
    <property type="component" value="Unassembled WGS sequence"/>
</dbReference>
<protein>
    <submittedName>
        <fullName evidence="3">Glycosyltransferase</fullName>
    </submittedName>
</protein>
<keyword evidence="1" id="KW-0812">Transmembrane</keyword>
<dbReference type="PANTHER" id="PTHR22916">
    <property type="entry name" value="GLYCOSYLTRANSFERASE"/>
    <property type="match status" value="1"/>
</dbReference>
<feature type="transmembrane region" description="Helical" evidence="1">
    <location>
        <begin position="229"/>
        <end position="248"/>
    </location>
</feature>
<comment type="caution">
    <text evidence="3">The sequence shown here is derived from an EMBL/GenBank/DDBJ whole genome shotgun (WGS) entry which is preliminary data.</text>
</comment>
<name>A0A9D2BGA6_9BACT</name>
<accession>A0A9D2BGA6</accession>
<dbReference type="EMBL" id="DXEL01000059">
    <property type="protein sequence ID" value="HIX75116.1"/>
    <property type="molecule type" value="Genomic_DNA"/>
</dbReference>
<keyword evidence="1" id="KW-0472">Membrane</keyword>
<keyword evidence="1" id="KW-1133">Transmembrane helix</keyword>
<dbReference type="InterPro" id="IPR029044">
    <property type="entry name" value="Nucleotide-diphossugar_trans"/>
</dbReference>
<reference evidence="3" key="2">
    <citation type="submission" date="2021-04" db="EMBL/GenBank/DDBJ databases">
        <authorList>
            <person name="Gilroy R."/>
        </authorList>
    </citation>
    <scope>NUCLEOTIDE SEQUENCE</scope>
    <source>
        <strain evidence="3">ChiGjej6B6-14162</strain>
    </source>
</reference>
<evidence type="ECO:0000256" key="1">
    <source>
        <dbReference type="SAM" id="Phobius"/>
    </source>
</evidence>
<dbReference type="AlphaFoldDB" id="A0A9D2BGA6"/>
<proteinExistence type="predicted"/>